<comment type="caution">
    <text evidence="2">The sequence shown here is derived from an EMBL/GenBank/DDBJ whole genome shotgun (WGS) entry which is preliminary data.</text>
</comment>
<feature type="region of interest" description="Disordered" evidence="1">
    <location>
        <begin position="1069"/>
        <end position="1093"/>
    </location>
</feature>
<feature type="compositionally biased region" description="Polar residues" evidence="1">
    <location>
        <begin position="1069"/>
        <end position="1078"/>
    </location>
</feature>
<gene>
    <name evidence="2" type="ORF">K437DRAFT_271772</name>
</gene>
<feature type="compositionally biased region" description="Basic residues" evidence="1">
    <location>
        <begin position="999"/>
        <end position="1019"/>
    </location>
</feature>
<feature type="region of interest" description="Disordered" evidence="1">
    <location>
        <begin position="433"/>
        <end position="457"/>
    </location>
</feature>
<sequence>MVFHSSPRLDVNTEDMCANVCSPFALGESPNRPKQSRVPSFEHVISKLRPIVANRVHSFHLPHYTHGTGNSRNVHPFTTVEWEAEAPTHLSTGTGGKEDDISPLRSTFFIADRKVRRASGGASKQKLGANSTSGRGGSRRASFAIHHAISPVSAYFLGSSKRTIHLEKMESETEVVYNIRAPEVEMKGSTDSAIRHSKTKLGITSRLLKPAMQSCLKNSYRLSLPFTPHEGGHNGSALEIQAAPLPYPSPSIVFPSTKEAASIAQYARQLASEEDNRRASDPDVQSEFERELFHWVDKELRAATRNVEHMAEMKAGFEGGCHESDDEGGYCTDLDASPCLGYEQYRKGGSIYSRQYRKAKQNRKTDSSKDRARGLGIGVGFGAGDDDMVGAAPFKDEVDNDRLTVPVLKAPRFCLHTEIVPRVGSPSHELLEAEQEQLGERREGSPSSRIPSKASTKLLKKRQDSIIVLPGEDLPEVAFADRSNSHAHSGTTASNLRRITTVSVGPATPFNYSLHAEQQLLQHAAGKNDLQTKTAIFVDPLQMASSPLRRLRSRSAPEVSISPHPITEGEIEIRPPGSPTPCLRASSDNSSRDGSESRPDLATRRLSRFSIPRPSSLVLHDLPEPTAWATVEIEVNGARLHGRNMDAPAVWDPRVAGSKEIRQEKQDQESDRDAEKGGLKLPDRNARRVKSSFSHSSSRAKTISDCGSAAIGLGIGNMETMSPIRGLNAPEYGRLASEVGESDRYSKHSSAAASSMQGLIPRYNLDETLRREMRKKGTSRGSSPLRLTRQRKQIIDSPIDAVGSLALPKEVDATLIEALAKAAATGESIKQRKKSEQMTAWAVSTFEATEGGAGEIHSKAPSPQSLVSVAFNSAASPSISRIATPIFTVDGVVLNERQMSQHILAAAHAAAAATASAMATSTPHEYKPTALRVATPGVVPAMKGRVPLFTTAVAMNSCAITSDSGGSAYIQPVQAVPTAQRERRSADFTRRESLVAQHVARKVGKSKKAATALTKRRARGPFDNDSEETDEAERSEGSKLEARKETLAQLTGESSFSFHDSKGGGNFFLTSPKLNGTGETAHDNEQSPAMRSPSLRCISAVRLEQRTPSRAGSTRGRGRDLATQVRVKELHKNSPLAPFLSRLGSHISTTSSSSGRDMLTQGLGMQRGDSVSSVASSAAMVREDSVASAVSATSSPMIRENSINSMGSFAGVRPAFAAHREGRRHLRRLAATHGEDSSSGSSAEEEAEEREEIRDPDPIAMRMPWQPAMGETDDDVYALQSISSKEGNLDMGMGLGLGRSTTDLRMVSTTPQTSHDSPLAIVSDSPLDRFTDGLRSDSSLAPHLMSSTLLTPSDVRLGGPGFEGVVAEQEFGRGVGGTRDGRDEWILRNVRERVQTPLDFFSF</sequence>
<dbReference type="EMBL" id="JMSN01000003">
    <property type="protein sequence ID" value="KDN53259.1"/>
    <property type="molecule type" value="Genomic_DNA"/>
</dbReference>
<evidence type="ECO:0000256" key="1">
    <source>
        <dbReference type="SAM" id="MobiDB-lite"/>
    </source>
</evidence>
<feature type="region of interest" description="Disordered" evidence="1">
    <location>
        <begin position="548"/>
        <end position="607"/>
    </location>
</feature>
<evidence type="ECO:0000313" key="2">
    <source>
        <dbReference type="EMBL" id="KDN53259.1"/>
    </source>
</evidence>
<feature type="compositionally biased region" description="Low complexity" evidence="1">
    <location>
        <begin position="128"/>
        <end position="139"/>
    </location>
</feature>
<dbReference type="HOGENOM" id="CLU_254184_0_0_1"/>
<protein>
    <submittedName>
        <fullName evidence="2">Uncharacterized protein</fullName>
    </submittedName>
</protein>
<name>A0A066WQG6_TILAU</name>
<dbReference type="RefSeq" id="XP_013246098.1">
    <property type="nucleotide sequence ID" value="XM_013390644.1"/>
</dbReference>
<feature type="region of interest" description="Disordered" evidence="1">
    <location>
        <begin position="649"/>
        <end position="700"/>
    </location>
</feature>
<reference evidence="2 3" key="1">
    <citation type="submission" date="2014-05" db="EMBL/GenBank/DDBJ databases">
        <title>Draft genome sequence of a rare smut relative, Tilletiaria anomala UBC 951.</title>
        <authorList>
            <consortium name="DOE Joint Genome Institute"/>
            <person name="Toome M."/>
            <person name="Kuo A."/>
            <person name="Henrissat B."/>
            <person name="Lipzen A."/>
            <person name="Tritt A."/>
            <person name="Yoshinaga Y."/>
            <person name="Zane M."/>
            <person name="Barry K."/>
            <person name="Grigoriev I.V."/>
            <person name="Spatafora J.W."/>
            <person name="Aimea M.C."/>
        </authorList>
    </citation>
    <scope>NUCLEOTIDE SEQUENCE [LARGE SCALE GENOMIC DNA]</scope>
    <source>
        <strain evidence="2 3">UBC 951</strain>
    </source>
</reference>
<feature type="compositionally biased region" description="Basic and acidic residues" evidence="1">
    <location>
        <begin position="657"/>
        <end position="686"/>
    </location>
</feature>
<feature type="compositionally biased region" description="Basic and acidic residues" evidence="1">
    <location>
        <begin position="590"/>
        <end position="603"/>
    </location>
</feature>
<feature type="region of interest" description="Disordered" evidence="1">
    <location>
        <begin position="1231"/>
        <end position="1257"/>
    </location>
</feature>
<feature type="compositionally biased region" description="Basic and acidic residues" evidence="1">
    <location>
        <begin position="1032"/>
        <end position="1042"/>
    </location>
</feature>
<dbReference type="Proteomes" id="UP000027361">
    <property type="component" value="Unassembled WGS sequence"/>
</dbReference>
<dbReference type="InParanoid" id="A0A066WQG6"/>
<proteinExistence type="predicted"/>
<feature type="compositionally biased region" description="Polar residues" evidence="1">
    <location>
        <begin position="445"/>
        <end position="455"/>
    </location>
</feature>
<feature type="region of interest" description="Disordered" evidence="1">
    <location>
        <begin position="999"/>
        <end position="1042"/>
    </location>
</feature>
<accession>A0A066WQG6</accession>
<feature type="region of interest" description="Disordered" evidence="1">
    <location>
        <begin position="117"/>
        <end position="139"/>
    </location>
</feature>
<dbReference type="OrthoDB" id="3367065at2759"/>
<dbReference type="GeneID" id="25266296"/>
<organism evidence="2 3">
    <name type="scientific">Tilletiaria anomala (strain ATCC 24038 / CBS 436.72 / UBC 951)</name>
    <dbReference type="NCBI Taxonomy" id="1037660"/>
    <lineage>
        <taxon>Eukaryota</taxon>
        <taxon>Fungi</taxon>
        <taxon>Dikarya</taxon>
        <taxon>Basidiomycota</taxon>
        <taxon>Ustilaginomycotina</taxon>
        <taxon>Exobasidiomycetes</taxon>
        <taxon>Georgefischeriales</taxon>
        <taxon>Tilletiariaceae</taxon>
        <taxon>Tilletiaria</taxon>
    </lineage>
</organism>
<evidence type="ECO:0000313" key="3">
    <source>
        <dbReference type="Proteomes" id="UP000027361"/>
    </source>
</evidence>
<keyword evidence="3" id="KW-1185">Reference proteome</keyword>